<dbReference type="AlphaFoldDB" id="A0A1H8EMF2"/>
<evidence type="ECO:0000313" key="3">
    <source>
        <dbReference type="Proteomes" id="UP000198775"/>
    </source>
</evidence>
<sequence length="362" mass="37790">MNRRRFVTALGAAGAAALAGCTRGDESADGTTEMATDAGTTTSTADGSESGSNGAPTSVVETFITRTVEGDREGAIALLHPDHPMHPDNVEGDQAFRLDPAVERVERVETEVRTRNASAADARSITGVNWVFEDGELASVLEGRDAAVVSARTVGSTAVEYRSLVVTADGEWRILWQGVETDAASDPPALRPRVVDTVSVTDDGGSADVRFAESAPAGTVTVASTSAGDEVATDTPADAGSVTVDLDPDGDEIVVTATVDGETRPVYRERTGAMRIVDEIRVQVPENANNPWGTTARVVTAEFESDGSLRAESTRAGGENAIDPAGAANYIVVQIHDGGDEVVVTLTEDGETEEVHRERVAP</sequence>
<proteinExistence type="predicted"/>
<accession>A0A1H8EMF2</accession>
<dbReference type="EMBL" id="FOCX01000002">
    <property type="protein sequence ID" value="SEN20560.1"/>
    <property type="molecule type" value="Genomic_DNA"/>
</dbReference>
<dbReference type="Proteomes" id="UP000198775">
    <property type="component" value="Unassembled WGS sequence"/>
</dbReference>
<name>A0A1H8EMF2_9EURY</name>
<dbReference type="OrthoDB" id="327300at2157"/>
<feature type="region of interest" description="Disordered" evidence="1">
    <location>
        <begin position="21"/>
        <end position="58"/>
    </location>
</feature>
<evidence type="ECO:0000313" key="2">
    <source>
        <dbReference type="EMBL" id="SEN20560.1"/>
    </source>
</evidence>
<feature type="compositionally biased region" description="Low complexity" evidence="1">
    <location>
        <begin position="29"/>
        <end position="52"/>
    </location>
</feature>
<reference evidence="3" key="1">
    <citation type="submission" date="2016-10" db="EMBL/GenBank/DDBJ databases">
        <authorList>
            <person name="Varghese N."/>
            <person name="Submissions S."/>
        </authorList>
    </citation>
    <scope>NUCLEOTIDE SEQUENCE [LARGE SCALE GENOMIC DNA]</scope>
    <source>
        <strain evidence="3">IBRC-M 10043</strain>
    </source>
</reference>
<protein>
    <submittedName>
        <fullName evidence="2">Uncharacterized protein</fullName>
    </submittedName>
</protein>
<dbReference type="RefSeq" id="WP_092657227.1">
    <property type="nucleotide sequence ID" value="NZ_FOCX01000002.1"/>
</dbReference>
<evidence type="ECO:0000256" key="1">
    <source>
        <dbReference type="SAM" id="MobiDB-lite"/>
    </source>
</evidence>
<dbReference type="PROSITE" id="PS51257">
    <property type="entry name" value="PROKAR_LIPOPROTEIN"/>
    <property type="match status" value="1"/>
</dbReference>
<organism evidence="2 3">
    <name type="scientific">Halorientalis persicus</name>
    <dbReference type="NCBI Taxonomy" id="1367881"/>
    <lineage>
        <taxon>Archaea</taxon>
        <taxon>Methanobacteriati</taxon>
        <taxon>Methanobacteriota</taxon>
        <taxon>Stenosarchaea group</taxon>
        <taxon>Halobacteria</taxon>
        <taxon>Halobacteriales</taxon>
        <taxon>Haloarculaceae</taxon>
        <taxon>Halorientalis</taxon>
    </lineage>
</organism>
<gene>
    <name evidence="2" type="ORF">SAMN05216388_100251</name>
</gene>
<keyword evidence="3" id="KW-1185">Reference proteome</keyword>